<keyword evidence="1 4" id="KW-0489">Methyltransferase</keyword>
<gene>
    <name evidence="7" type="primary">rlmD</name>
    <name evidence="7" type="ORF">FEI14_04905</name>
</gene>
<dbReference type="Gene3D" id="2.40.50.1070">
    <property type="match status" value="1"/>
</dbReference>
<dbReference type="EMBL" id="VBWN01000002">
    <property type="protein sequence ID" value="TLF42956.1"/>
    <property type="molecule type" value="Genomic_DNA"/>
</dbReference>
<dbReference type="InterPro" id="IPR010280">
    <property type="entry name" value="U5_MeTrfase_fam"/>
</dbReference>
<keyword evidence="3 4" id="KW-0949">S-adenosyl-L-methionine</keyword>
<comment type="similarity">
    <text evidence="4">Belongs to the class I-like SAM-binding methyltransferase superfamily. RNA M5U methyltransferase family.</text>
</comment>
<feature type="binding site" evidence="4">
    <location>
        <position position="288"/>
    </location>
    <ligand>
        <name>S-adenosyl-L-methionine</name>
        <dbReference type="ChEBI" id="CHEBI:59789"/>
    </ligand>
</feature>
<evidence type="ECO:0000256" key="3">
    <source>
        <dbReference type="ARBA" id="ARBA00022691"/>
    </source>
</evidence>
<dbReference type="Gene3D" id="2.40.50.140">
    <property type="entry name" value="Nucleic acid-binding proteins"/>
    <property type="match status" value="1"/>
</dbReference>
<evidence type="ECO:0000313" key="8">
    <source>
        <dbReference type="Proteomes" id="UP000307781"/>
    </source>
</evidence>
<dbReference type="PANTHER" id="PTHR11061:SF45">
    <property type="match status" value="1"/>
</dbReference>
<keyword evidence="2 4" id="KW-0808">Transferase</keyword>
<evidence type="ECO:0000256" key="5">
    <source>
        <dbReference type="PROSITE-ProRule" id="PRU10015"/>
    </source>
</evidence>
<dbReference type="Proteomes" id="UP000307781">
    <property type="component" value="Unassembled WGS sequence"/>
</dbReference>
<dbReference type="GO" id="GO:0070041">
    <property type="term" value="F:rRNA (uridine-C5-)-methyltransferase activity"/>
    <property type="evidence" value="ECO:0007669"/>
    <property type="project" value="TreeGrafter"/>
</dbReference>
<dbReference type="Pfam" id="PF05958">
    <property type="entry name" value="tRNA_U5-meth_tr"/>
    <property type="match status" value="1"/>
</dbReference>
<reference evidence="7 8" key="1">
    <citation type="submission" date="2019-05" db="EMBL/GenBank/DDBJ databases">
        <title>Genome-based reclassification of Lactobacillus casei as Lactobacillus casei subsp. casei. subsp.nov., description of Lactobacillus casei subsp. zeae subsp. nov., and emended description of Lactobacillus casei.</title>
        <authorList>
            <person name="Huang C.-H."/>
        </authorList>
    </citation>
    <scope>NUCLEOTIDE SEQUENCE [LARGE SCALE GENOMIC DNA]</scope>
    <source>
        <strain evidence="7 8">CRBIP24.58</strain>
    </source>
</reference>
<dbReference type="InterPro" id="IPR002792">
    <property type="entry name" value="TRAM_dom"/>
</dbReference>
<dbReference type="Pfam" id="PF13847">
    <property type="entry name" value="Methyltransf_31"/>
    <property type="match status" value="1"/>
</dbReference>
<dbReference type="PROSITE" id="PS51687">
    <property type="entry name" value="SAM_MT_RNA_M5U"/>
    <property type="match status" value="1"/>
</dbReference>
<name>A0A5R8M002_LACZE</name>
<comment type="caution">
    <text evidence="7">The sequence shown here is derived from an EMBL/GenBank/DDBJ whole genome shotgun (WGS) entry which is preliminary data.</text>
</comment>
<dbReference type="PROSITE" id="PS01230">
    <property type="entry name" value="TRMA_1"/>
    <property type="match status" value="1"/>
</dbReference>
<feature type="active site" evidence="5">
    <location>
        <position position="413"/>
    </location>
</feature>
<dbReference type="SUPFAM" id="SSF50249">
    <property type="entry name" value="Nucleic acid-binding proteins"/>
    <property type="match status" value="1"/>
</dbReference>
<feature type="binding site" evidence="4">
    <location>
        <position position="338"/>
    </location>
    <ligand>
        <name>S-adenosyl-L-methionine</name>
        <dbReference type="ChEBI" id="CHEBI:59789"/>
    </ligand>
</feature>
<accession>A0A5R8M002</accession>
<dbReference type="RefSeq" id="WP_075760924.1">
    <property type="nucleotide sequence ID" value="NZ_CP074379.1"/>
</dbReference>
<dbReference type="InterPro" id="IPR030390">
    <property type="entry name" value="MeTrfase_TrmA_AS"/>
</dbReference>
<dbReference type="SUPFAM" id="SSF53335">
    <property type="entry name" value="S-adenosyl-L-methionine-dependent methyltransferases"/>
    <property type="match status" value="1"/>
</dbReference>
<feature type="domain" description="TRAM" evidence="6">
    <location>
        <begin position="4"/>
        <end position="62"/>
    </location>
</feature>
<evidence type="ECO:0000259" key="6">
    <source>
        <dbReference type="PROSITE" id="PS50926"/>
    </source>
</evidence>
<feature type="binding site" evidence="4">
    <location>
        <position position="386"/>
    </location>
    <ligand>
        <name>S-adenosyl-L-methionine</name>
        <dbReference type="ChEBI" id="CHEBI:59789"/>
    </ligand>
</feature>
<dbReference type="Gene3D" id="3.40.50.150">
    <property type="entry name" value="Vaccinia Virus protein VP39"/>
    <property type="match status" value="1"/>
</dbReference>
<dbReference type="InterPro" id="IPR025714">
    <property type="entry name" value="Methyltranfer_dom"/>
</dbReference>
<protein>
    <submittedName>
        <fullName evidence="7">23S rRNA (Uracil(1939)-C(5))-methyltransferase RlmD</fullName>
        <ecNumber evidence="7">2.1.1.190</ecNumber>
    </submittedName>
</protein>
<dbReference type="AlphaFoldDB" id="A0A5R8M002"/>
<evidence type="ECO:0000256" key="1">
    <source>
        <dbReference type="ARBA" id="ARBA00022603"/>
    </source>
</evidence>
<dbReference type="GO" id="GO:0070475">
    <property type="term" value="P:rRNA base methylation"/>
    <property type="evidence" value="ECO:0007669"/>
    <property type="project" value="TreeGrafter"/>
</dbReference>
<evidence type="ECO:0000256" key="2">
    <source>
        <dbReference type="ARBA" id="ARBA00022679"/>
    </source>
</evidence>
<dbReference type="InterPro" id="IPR012340">
    <property type="entry name" value="NA-bd_OB-fold"/>
</dbReference>
<evidence type="ECO:0000256" key="4">
    <source>
        <dbReference type="PROSITE-ProRule" id="PRU01024"/>
    </source>
</evidence>
<dbReference type="Pfam" id="PF01938">
    <property type="entry name" value="TRAM"/>
    <property type="match status" value="1"/>
</dbReference>
<dbReference type="EC" id="2.1.1.190" evidence="7"/>
<organism evidence="7 8">
    <name type="scientific">Lacticaseibacillus zeae</name>
    <name type="common">Lactobacillus zeae</name>
    <dbReference type="NCBI Taxonomy" id="57037"/>
    <lineage>
        <taxon>Bacteria</taxon>
        <taxon>Bacillati</taxon>
        <taxon>Bacillota</taxon>
        <taxon>Bacilli</taxon>
        <taxon>Lactobacillales</taxon>
        <taxon>Lactobacillaceae</taxon>
        <taxon>Lacticaseibacillus</taxon>
    </lineage>
</organism>
<sequence length="455" mass="50519">MATTVKIGQRFPLSIKRLDINGAGIGYYQRKITFVTGALPGEIVVAEVTAIHDRYLEAKVHKIRSASSDRVKPTEPLYGQIGGVELNHLAYPAQLRFKRDVVAQALAKFKPAGWQHYDLKPTIGMTHSTHYRNKAQFPVRVIDGHVRAGLYAPGSHHLVPLTHFLTQAPLTMKVVTVLCQLLEEFQIPIYEEKKNAGIVKTLVVRESFATGEVQVTFITNSAKLPQQTKLVAAIATRLPMVVSIAQNINPGNTSIIWGKESRLLAGQPYIQETLLDRTFQVSPQAFLQLNPAQTERLYTIAKDALELDRSDTLVDAYCGIGTVGISLADRHQTIYGMDTVPEAIADAKANAAHNGFTKTHYFVGKAESLFPKWLAEGIHPDAVIVDPPRAGLERPFINALLNLNPKKFVYISCNPSTLARDLVPLAKHYKVDWIQSIDMFPQTARCEAVVKFTRR</sequence>
<dbReference type="PROSITE" id="PS50926">
    <property type="entry name" value="TRAM"/>
    <property type="match status" value="1"/>
</dbReference>
<feature type="binding site" evidence="4">
    <location>
        <position position="317"/>
    </location>
    <ligand>
        <name>S-adenosyl-L-methionine</name>
        <dbReference type="ChEBI" id="CHEBI:59789"/>
    </ligand>
</feature>
<feature type="active site" description="Nucleophile" evidence="4">
    <location>
        <position position="413"/>
    </location>
</feature>
<dbReference type="FunFam" id="3.40.50.150:FF:000009">
    <property type="entry name" value="23S rRNA (Uracil(1939)-C(5))-methyltransferase RlmD"/>
    <property type="match status" value="1"/>
</dbReference>
<dbReference type="FunFam" id="2.40.50.1070:FF:000003">
    <property type="entry name" value="23S rRNA (Uracil-5-)-methyltransferase RumA"/>
    <property type="match status" value="1"/>
</dbReference>
<dbReference type="InterPro" id="IPR029063">
    <property type="entry name" value="SAM-dependent_MTases_sf"/>
</dbReference>
<dbReference type="PANTHER" id="PTHR11061">
    <property type="entry name" value="RNA M5U METHYLTRANSFERASE"/>
    <property type="match status" value="1"/>
</dbReference>
<proteinExistence type="inferred from homology"/>
<evidence type="ECO:0000313" key="7">
    <source>
        <dbReference type="EMBL" id="TLF42956.1"/>
    </source>
</evidence>
<dbReference type="NCBIfam" id="TIGR00479">
    <property type="entry name" value="rumA"/>
    <property type="match status" value="1"/>
</dbReference>